<dbReference type="EnsemblProtists" id="PYU1_T011266">
    <property type="protein sequence ID" value="PYU1_T011266"/>
    <property type="gene ID" value="PYU1_G011241"/>
</dbReference>
<evidence type="ECO:0000313" key="3">
    <source>
        <dbReference type="EnsemblProtists" id="PYU1_T011266"/>
    </source>
</evidence>
<dbReference type="InterPro" id="IPR001194">
    <property type="entry name" value="cDENN_dom"/>
</dbReference>
<keyword evidence="4" id="KW-1185">Reference proteome</keyword>
<dbReference type="PANTHER" id="PTHR12296:SF21">
    <property type="entry name" value="DENN DOMAIN-CONTAINING PROTEIN 3"/>
    <property type="match status" value="1"/>
</dbReference>
<dbReference type="VEuPathDB" id="FungiDB:PYU1_G011241"/>
<dbReference type="Pfam" id="PF03456">
    <property type="entry name" value="uDENN"/>
    <property type="match status" value="1"/>
</dbReference>
<proteinExistence type="predicted"/>
<dbReference type="GO" id="GO:0031410">
    <property type="term" value="C:cytoplasmic vesicle"/>
    <property type="evidence" value="ECO:0007669"/>
    <property type="project" value="TreeGrafter"/>
</dbReference>
<reference evidence="3" key="3">
    <citation type="submission" date="2015-02" db="UniProtKB">
        <authorList>
            <consortium name="EnsemblProtists"/>
        </authorList>
    </citation>
    <scope>IDENTIFICATION</scope>
    <source>
        <strain evidence="3">DAOM BR144</strain>
    </source>
</reference>
<dbReference type="InterPro" id="IPR043153">
    <property type="entry name" value="DENN_C"/>
</dbReference>
<feature type="region of interest" description="Disordered" evidence="1">
    <location>
        <begin position="97"/>
        <end position="116"/>
    </location>
</feature>
<name>K3X217_GLOUD</name>
<accession>K3X217</accession>
<dbReference type="eggNOG" id="KOG2127">
    <property type="taxonomic scope" value="Eukaryota"/>
</dbReference>
<evidence type="ECO:0000313" key="4">
    <source>
        <dbReference type="Proteomes" id="UP000019132"/>
    </source>
</evidence>
<reference evidence="4" key="1">
    <citation type="journal article" date="2010" name="Genome Biol.">
        <title>Genome sequence of the necrotrophic plant pathogen Pythium ultimum reveals original pathogenicity mechanisms and effector repertoire.</title>
        <authorList>
            <person name="Levesque C.A."/>
            <person name="Brouwer H."/>
            <person name="Cano L."/>
            <person name="Hamilton J.P."/>
            <person name="Holt C."/>
            <person name="Huitema E."/>
            <person name="Raffaele S."/>
            <person name="Robideau G.P."/>
            <person name="Thines M."/>
            <person name="Win J."/>
            <person name="Zerillo M.M."/>
            <person name="Beakes G.W."/>
            <person name="Boore J.L."/>
            <person name="Busam D."/>
            <person name="Dumas B."/>
            <person name="Ferriera S."/>
            <person name="Fuerstenberg S.I."/>
            <person name="Gachon C.M."/>
            <person name="Gaulin E."/>
            <person name="Govers F."/>
            <person name="Grenville-Briggs L."/>
            <person name="Horner N."/>
            <person name="Hostetler J."/>
            <person name="Jiang R.H."/>
            <person name="Johnson J."/>
            <person name="Krajaejun T."/>
            <person name="Lin H."/>
            <person name="Meijer H.J."/>
            <person name="Moore B."/>
            <person name="Morris P."/>
            <person name="Phuntmart V."/>
            <person name="Puiu D."/>
            <person name="Shetty J."/>
            <person name="Stajich J.E."/>
            <person name="Tripathy S."/>
            <person name="Wawra S."/>
            <person name="van West P."/>
            <person name="Whitty B.R."/>
            <person name="Coutinho P.M."/>
            <person name="Henrissat B."/>
            <person name="Martin F."/>
            <person name="Thomas P.D."/>
            <person name="Tyler B.M."/>
            <person name="De Vries R.P."/>
            <person name="Kamoun S."/>
            <person name="Yandell M."/>
            <person name="Tisserat N."/>
            <person name="Buell C.R."/>
        </authorList>
    </citation>
    <scope>NUCLEOTIDE SEQUENCE</scope>
    <source>
        <strain evidence="4">DAOM:BR144</strain>
    </source>
</reference>
<dbReference type="PANTHER" id="PTHR12296">
    <property type="entry name" value="DENN DOMAIN-CONTAINING PROTEIN 4"/>
    <property type="match status" value="1"/>
</dbReference>
<dbReference type="InterPro" id="IPR005113">
    <property type="entry name" value="uDENN_dom"/>
</dbReference>
<organism evidence="3 4">
    <name type="scientific">Globisporangium ultimum (strain ATCC 200006 / CBS 805.95 / DAOM BR144)</name>
    <name type="common">Pythium ultimum</name>
    <dbReference type="NCBI Taxonomy" id="431595"/>
    <lineage>
        <taxon>Eukaryota</taxon>
        <taxon>Sar</taxon>
        <taxon>Stramenopiles</taxon>
        <taxon>Oomycota</taxon>
        <taxon>Peronosporomycetes</taxon>
        <taxon>Pythiales</taxon>
        <taxon>Pythiaceae</taxon>
        <taxon>Globisporangium</taxon>
    </lineage>
</organism>
<feature type="domain" description="UDENN" evidence="2">
    <location>
        <begin position="9"/>
        <end position="326"/>
    </location>
</feature>
<dbReference type="Gene3D" id="3.40.50.11500">
    <property type="match status" value="1"/>
</dbReference>
<dbReference type="SMART" id="SM00800">
    <property type="entry name" value="uDENN"/>
    <property type="match status" value="1"/>
</dbReference>
<dbReference type="STRING" id="431595.K3X217"/>
<evidence type="ECO:0000256" key="1">
    <source>
        <dbReference type="SAM" id="MobiDB-lite"/>
    </source>
</evidence>
<feature type="compositionally biased region" description="Low complexity" evidence="1">
    <location>
        <begin position="103"/>
        <end position="112"/>
    </location>
</feature>
<dbReference type="InterPro" id="IPR051696">
    <property type="entry name" value="DENN_Domain_GEFs"/>
</dbReference>
<protein>
    <recommendedName>
        <fullName evidence="2">UDENN domain-containing protein</fullName>
    </recommendedName>
</protein>
<dbReference type="Proteomes" id="UP000019132">
    <property type="component" value="Unassembled WGS sequence"/>
</dbReference>
<dbReference type="OMA" id="WHGVENT"/>
<dbReference type="InParanoid" id="K3X217"/>
<sequence>MAREERVVEYFVVAIKKDDDAQAELAYAYPEDTEDCREFCENVTMFMFPHAFGVDWNKRGLPPPPIHNLFALTDVNGDHLYGASLCFYETLQSPDAVGDEDNNNNNSSCTSSEAGTVQHQHQAKSICLLSRRPFYTQLLRTLEQLFLLGIQQCRVNHDISKLDQGFTCWHGVENTLCNLFHEVPVPFRGLAVQLSVADVEVALERPVMQEFPFDMDAELMIYAFMMVDPKVMAQLYHHVLLEHRILIVGTDSVLVTAIAEAIKCLVFPMTWLHVFIPNVPDSLDLSTLLEAPVPFIAGAHIGQLKHVQIPDNVVKLEFTDGKFPMN</sequence>
<dbReference type="EMBL" id="GL376562">
    <property type="status" value="NOT_ANNOTATED_CDS"/>
    <property type="molecule type" value="Genomic_DNA"/>
</dbReference>
<reference evidence="4" key="2">
    <citation type="submission" date="2010-04" db="EMBL/GenBank/DDBJ databases">
        <authorList>
            <person name="Buell R."/>
            <person name="Hamilton J."/>
            <person name="Hostetler J."/>
        </authorList>
    </citation>
    <scope>NUCLEOTIDE SEQUENCE [LARGE SCALE GENOMIC DNA]</scope>
    <source>
        <strain evidence="4">DAOM:BR144</strain>
    </source>
</reference>
<dbReference type="HOGENOM" id="CLU_853864_0_0_1"/>
<dbReference type="SMART" id="SM00799">
    <property type="entry name" value="DENN"/>
    <property type="match status" value="1"/>
</dbReference>
<dbReference type="AlphaFoldDB" id="K3X217"/>
<dbReference type="PROSITE" id="PS50211">
    <property type="entry name" value="DENN"/>
    <property type="match status" value="1"/>
</dbReference>
<dbReference type="Pfam" id="PF02141">
    <property type="entry name" value="DENN"/>
    <property type="match status" value="1"/>
</dbReference>
<dbReference type="GO" id="GO:0032483">
    <property type="term" value="P:regulation of Rab protein signal transduction"/>
    <property type="evidence" value="ECO:0007669"/>
    <property type="project" value="TreeGrafter"/>
</dbReference>
<dbReference type="Gene3D" id="3.30.450.200">
    <property type="match status" value="1"/>
</dbReference>
<evidence type="ECO:0000259" key="2">
    <source>
        <dbReference type="PROSITE" id="PS50211"/>
    </source>
</evidence>
<dbReference type="InterPro" id="IPR037516">
    <property type="entry name" value="Tripartite_DENN"/>
</dbReference>